<dbReference type="Gene3D" id="3.80.10.10">
    <property type="entry name" value="Ribonuclease Inhibitor"/>
    <property type="match status" value="1"/>
</dbReference>
<accession>A0A9W8TV67</accession>
<feature type="domain" description="F-box" evidence="1">
    <location>
        <begin position="68"/>
        <end position="115"/>
    </location>
</feature>
<dbReference type="InterPro" id="IPR032675">
    <property type="entry name" value="LRR_dom_sf"/>
</dbReference>
<sequence length="517" mass="58574">MRMQPLDTSMADAEDEIRQAITHHERSMAGLQIEMEALKQGIRGIQLQMREHEKEIWFLKGRITLARRLPQEILVSIFEFCTLGRWTRAPLVVSQVCSEWRRAAQAPSIWSQVYVNVDSLDPYRRTRLWLNKSQNVPIDITVDLHNYTTSTSRTMDLLLSHRSRWRSFTLFSFHLAPANDILHRCAGGYHNLQTLCVYIEEEFGTTDGIVGEDAALHSLRTTFNGSPSLKSYIITRNVLVGSDIPSSITNLSINLDGLSTISLSITILQDILTGLPLLEEFYISLSRAKSTSFLPSIDVERPTTLSALKVMTLIGQPDLFALLQNIHTPSLQQLHLLSSAEPIPVSHQWSGLTLLQWLNLGNTSLELLELRDVDVAQDIFIACFKSLTKLRTLKLHDSEISDTVFESLHGVQSCPDLTVVDLRWCSVVTGSALVRFVKSRLETGAMPMEVITVINCSFVEERDILNLAQYTICRLVIDSKDYCRNTGCCENGRYRNRLKLRGFGIAANEKQRRRMIL</sequence>
<dbReference type="EMBL" id="JANVFU010000012">
    <property type="protein sequence ID" value="KAJ3741238.1"/>
    <property type="molecule type" value="Genomic_DNA"/>
</dbReference>
<dbReference type="InterPro" id="IPR001810">
    <property type="entry name" value="F-box_dom"/>
</dbReference>
<dbReference type="PANTHER" id="PTHR38926:SF5">
    <property type="entry name" value="F-BOX AND LEUCINE-RICH REPEAT PROTEIN 6"/>
    <property type="match status" value="1"/>
</dbReference>
<evidence type="ECO:0000313" key="2">
    <source>
        <dbReference type="EMBL" id="KAJ3741238.1"/>
    </source>
</evidence>
<name>A0A9W8TV67_9AGAR</name>
<dbReference type="Gene3D" id="1.20.1280.50">
    <property type="match status" value="1"/>
</dbReference>
<dbReference type="InterPro" id="IPR036047">
    <property type="entry name" value="F-box-like_dom_sf"/>
</dbReference>
<proteinExistence type="predicted"/>
<comment type="caution">
    <text evidence="2">The sequence shown here is derived from an EMBL/GenBank/DDBJ whole genome shotgun (WGS) entry which is preliminary data.</text>
</comment>
<dbReference type="AlphaFoldDB" id="A0A9W8TV67"/>
<dbReference type="PANTHER" id="PTHR38926">
    <property type="entry name" value="F-BOX DOMAIN CONTAINING PROTEIN, EXPRESSED"/>
    <property type="match status" value="1"/>
</dbReference>
<protein>
    <recommendedName>
        <fullName evidence="1">F-box domain-containing protein</fullName>
    </recommendedName>
</protein>
<gene>
    <name evidence="2" type="ORF">DFH05DRAFT_319672</name>
</gene>
<dbReference type="Pfam" id="PF12937">
    <property type="entry name" value="F-box-like"/>
    <property type="match status" value="1"/>
</dbReference>
<evidence type="ECO:0000313" key="3">
    <source>
        <dbReference type="Proteomes" id="UP001142393"/>
    </source>
</evidence>
<evidence type="ECO:0000259" key="1">
    <source>
        <dbReference type="Pfam" id="PF12937"/>
    </source>
</evidence>
<dbReference type="Proteomes" id="UP001142393">
    <property type="component" value="Unassembled WGS sequence"/>
</dbReference>
<reference evidence="2 3" key="1">
    <citation type="journal article" date="2023" name="Proc. Natl. Acad. Sci. U.S.A.">
        <title>A global phylogenomic analysis of the shiitake genus Lentinula.</title>
        <authorList>
            <person name="Sierra-Patev S."/>
            <person name="Min B."/>
            <person name="Naranjo-Ortiz M."/>
            <person name="Looney B."/>
            <person name="Konkel Z."/>
            <person name="Slot J.C."/>
            <person name="Sakamoto Y."/>
            <person name="Steenwyk J.L."/>
            <person name="Rokas A."/>
            <person name="Carro J."/>
            <person name="Camarero S."/>
            <person name="Ferreira P."/>
            <person name="Molpeceres G."/>
            <person name="Ruiz-Duenas F.J."/>
            <person name="Serrano A."/>
            <person name="Henrissat B."/>
            <person name="Drula E."/>
            <person name="Hughes K.W."/>
            <person name="Mata J.L."/>
            <person name="Ishikawa N.K."/>
            <person name="Vargas-Isla R."/>
            <person name="Ushijima S."/>
            <person name="Smith C.A."/>
            <person name="Donoghue J."/>
            <person name="Ahrendt S."/>
            <person name="Andreopoulos W."/>
            <person name="He G."/>
            <person name="LaButti K."/>
            <person name="Lipzen A."/>
            <person name="Ng V."/>
            <person name="Riley R."/>
            <person name="Sandor L."/>
            <person name="Barry K."/>
            <person name="Martinez A.T."/>
            <person name="Xiao Y."/>
            <person name="Gibbons J.G."/>
            <person name="Terashima K."/>
            <person name="Grigoriev I.V."/>
            <person name="Hibbett D."/>
        </authorList>
    </citation>
    <scope>NUCLEOTIDE SEQUENCE [LARGE SCALE GENOMIC DNA]</scope>
    <source>
        <strain evidence="2 3">TFB7810</strain>
    </source>
</reference>
<dbReference type="SUPFAM" id="SSF81383">
    <property type="entry name" value="F-box domain"/>
    <property type="match status" value="1"/>
</dbReference>
<organism evidence="2 3">
    <name type="scientific">Lentinula detonsa</name>
    <dbReference type="NCBI Taxonomy" id="2804962"/>
    <lineage>
        <taxon>Eukaryota</taxon>
        <taxon>Fungi</taxon>
        <taxon>Dikarya</taxon>
        <taxon>Basidiomycota</taxon>
        <taxon>Agaricomycotina</taxon>
        <taxon>Agaricomycetes</taxon>
        <taxon>Agaricomycetidae</taxon>
        <taxon>Agaricales</taxon>
        <taxon>Marasmiineae</taxon>
        <taxon>Omphalotaceae</taxon>
        <taxon>Lentinula</taxon>
    </lineage>
</organism>
<keyword evidence="3" id="KW-1185">Reference proteome</keyword>
<dbReference type="SUPFAM" id="SSF52058">
    <property type="entry name" value="L domain-like"/>
    <property type="match status" value="1"/>
</dbReference>